<dbReference type="EMBL" id="SJPH01000012">
    <property type="protein sequence ID" value="TWT40242.1"/>
    <property type="molecule type" value="Genomic_DNA"/>
</dbReference>
<keyword evidence="5" id="KW-0560">Oxidoreductase</keyword>
<dbReference type="EC" id="1.-.-.-" evidence="5"/>
<dbReference type="PROSITE" id="PS00062">
    <property type="entry name" value="ALDOKETO_REDUCTASE_2"/>
    <property type="match status" value="1"/>
</dbReference>
<name>A0A5C5VRP8_9BACT</name>
<dbReference type="Gene3D" id="3.20.20.100">
    <property type="entry name" value="NADP-dependent oxidoreductase domain"/>
    <property type="match status" value="1"/>
</dbReference>
<evidence type="ECO:0000256" key="2">
    <source>
        <dbReference type="PIRSR" id="PIRSR000097-2"/>
    </source>
</evidence>
<dbReference type="PROSITE" id="PS00798">
    <property type="entry name" value="ALDOKETO_REDUCTASE_1"/>
    <property type="match status" value="1"/>
</dbReference>
<dbReference type="InterPro" id="IPR036812">
    <property type="entry name" value="NAD(P)_OxRdtase_dom_sf"/>
</dbReference>
<dbReference type="PANTHER" id="PTHR11732">
    <property type="entry name" value="ALDO/KETO REDUCTASE"/>
    <property type="match status" value="1"/>
</dbReference>
<feature type="binding site" evidence="2">
    <location>
        <position position="123"/>
    </location>
    <ligand>
        <name>substrate</name>
    </ligand>
</feature>
<dbReference type="GO" id="GO:0016491">
    <property type="term" value="F:oxidoreductase activity"/>
    <property type="evidence" value="ECO:0007669"/>
    <property type="project" value="UniProtKB-KW"/>
</dbReference>
<dbReference type="InterPro" id="IPR020471">
    <property type="entry name" value="AKR"/>
</dbReference>
<feature type="domain" description="NADP-dependent oxidoreductase" evidence="4">
    <location>
        <begin position="30"/>
        <end position="314"/>
    </location>
</feature>
<evidence type="ECO:0000313" key="5">
    <source>
        <dbReference type="EMBL" id="TWT40242.1"/>
    </source>
</evidence>
<protein>
    <submittedName>
        <fullName evidence="5">Putative oxidoreductase YtbE</fullName>
        <ecNumber evidence="5">1.-.-.-</ecNumber>
    </submittedName>
</protein>
<evidence type="ECO:0000259" key="4">
    <source>
        <dbReference type="Pfam" id="PF00248"/>
    </source>
</evidence>
<proteinExistence type="predicted"/>
<dbReference type="AlphaFoldDB" id="A0A5C5VRP8"/>
<dbReference type="PRINTS" id="PR00069">
    <property type="entry name" value="ALDKETRDTASE"/>
</dbReference>
<feature type="site" description="Lowers pKa of active site Tyr" evidence="3">
    <location>
        <position position="90"/>
    </location>
</feature>
<dbReference type="Pfam" id="PF00248">
    <property type="entry name" value="Aldo_ket_red"/>
    <property type="match status" value="1"/>
</dbReference>
<dbReference type="SUPFAM" id="SSF51430">
    <property type="entry name" value="NAD(P)-linked oxidoreductase"/>
    <property type="match status" value="1"/>
</dbReference>
<dbReference type="InterPro" id="IPR018170">
    <property type="entry name" value="Aldo/ket_reductase_CS"/>
</dbReference>
<evidence type="ECO:0000256" key="1">
    <source>
        <dbReference type="PIRSR" id="PIRSR000097-1"/>
    </source>
</evidence>
<sequence length="338" mass="37581">MTVSARSPDRVRLEGADFCLPSGDRMPAVGLGLWKIPPETTAETVRAAAANGYRLFDSACDYGNERQAGQGIKAALAEGIRRDELWITSKLWNTYHRPEHVRPALERTLADLGLQQLDLYLIHFPIALRYVDPALRYPPGWFDDPAAKSPAMAPDRVPLADTWGAMEALVEAGLTRRIGVCNYNIALLRDLLASARIRPSALQVEMHPRLAQPKLLRFCHEEGIACTAFSPLGAQSYFQLGMADPQESLLKHPAVNSVATAQGRSAAQVLLRWGVQRGAAVIPKTTRHERLSENRELFDFALTAEEMATLDGLDEHRRFNDPGVFCEEAFNTFFPIYE</sequence>
<comment type="caution">
    <text evidence="5">The sequence shown here is derived from an EMBL/GenBank/DDBJ whole genome shotgun (WGS) entry which is preliminary data.</text>
</comment>
<dbReference type="Proteomes" id="UP000318995">
    <property type="component" value="Unassembled WGS sequence"/>
</dbReference>
<dbReference type="PIRSF" id="PIRSF000097">
    <property type="entry name" value="AKR"/>
    <property type="match status" value="1"/>
</dbReference>
<organism evidence="5 6">
    <name type="scientific">Botrimarina hoheduenensis</name>
    <dbReference type="NCBI Taxonomy" id="2528000"/>
    <lineage>
        <taxon>Bacteria</taxon>
        <taxon>Pseudomonadati</taxon>
        <taxon>Planctomycetota</taxon>
        <taxon>Planctomycetia</taxon>
        <taxon>Pirellulales</taxon>
        <taxon>Lacipirellulaceae</taxon>
        <taxon>Botrimarina</taxon>
    </lineage>
</organism>
<keyword evidence="6" id="KW-1185">Reference proteome</keyword>
<dbReference type="InterPro" id="IPR023210">
    <property type="entry name" value="NADP_OxRdtase_dom"/>
</dbReference>
<evidence type="ECO:0000313" key="6">
    <source>
        <dbReference type="Proteomes" id="UP000318995"/>
    </source>
</evidence>
<gene>
    <name evidence="5" type="primary">ytbE</name>
    <name evidence="5" type="ORF">Pla111_33740</name>
</gene>
<reference evidence="5 6" key="1">
    <citation type="submission" date="2019-02" db="EMBL/GenBank/DDBJ databases">
        <title>Deep-cultivation of Planctomycetes and their phenomic and genomic characterization uncovers novel biology.</title>
        <authorList>
            <person name="Wiegand S."/>
            <person name="Jogler M."/>
            <person name="Boedeker C."/>
            <person name="Pinto D."/>
            <person name="Vollmers J."/>
            <person name="Rivas-Marin E."/>
            <person name="Kohn T."/>
            <person name="Peeters S.H."/>
            <person name="Heuer A."/>
            <person name="Rast P."/>
            <person name="Oberbeckmann S."/>
            <person name="Bunk B."/>
            <person name="Jeske O."/>
            <person name="Meyerdierks A."/>
            <person name="Storesund J.E."/>
            <person name="Kallscheuer N."/>
            <person name="Luecker S."/>
            <person name="Lage O.M."/>
            <person name="Pohl T."/>
            <person name="Merkel B.J."/>
            <person name="Hornburger P."/>
            <person name="Mueller R.-W."/>
            <person name="Bruemmer F."/>
            <person name="Labrenz M."/>
            <person name="Spormann A.M."/>
            <person name="Op Den Camp H."/>
            <person name="Overmann J."/>
            <person name="Amann R."/>
            <person name="Jetten M.S.M."/>
            <person name="Mascher T."/>
            <person name="Medema M.H."/>
            <person name="Devos D.P."/>
            <person name="Kaster A.-K."/>
            <person name="Ovreas L."/>
            <person name="Rohde M."/>
            <person name="Galperin M.Y."/>
            <person name="Jogler C."/>
        </authorList>
    </citation>
    <scope>NUCLEOTIDE SEQUENCE [LARGE SCALE GENOMIC DNA]</scope>
    <source>
        <strain evidence="5 6">Pla111</strain>
    </source>
</reference>
<feature type="active site" description="Proton donor" evidence="1">
    <location>
        <position position="62"/>
    </location>
</feature>
<evidence type="ECO:0000256" key="3">
    <source>
        <dbReference type="PIRSR" id="PIRSR000097-3"/>
    </source>
</evidence>
<accession>A0A5C5VRP8</accession>